<dbReference type="SUPFAM" id="SSF81606">
    <property type="entry name" value="PP2C-like"/>
    <property type="match status" value="1"/>
</dbReference>
<gene>
    <name evidence="2" type="ORF">UY16_C0054G0001</name>
</gene>
<name>A0A0G1TXN7_9BACT</name>
<dbReference type="PROSITE" id="PS51746">
    <property type="entry name" value="PPM_2"/>
    <property type="match status" value="1"/>
</dbReference>
<comment type="caution">
    <text evidence="2">The sequence shown here is derived from an EMBL/GenBank/DDBJ whole genome shotgun (WGS) entry which is preliminary data.</text>
</comment>
<dbReference type="InterPro" id="IPR036457">
    <property type="entry name" value="PPM-type-like_dom_sf"/>
</dbReference>
<dbReference type="Proteomes" id="UP000034739">
    <property type="component" value="Unassembled WGS sequence"/>
</dbReference>
<dbReference type="AlphaFoldDB" id="A0A0G1TXN7"/>
<proteinExistence type="predicted"/>
<protein>
    <recommendedName>
        <fullName evidence="1">PPM-type phosphatase domain-containing protein</fullName>
    </recommendedName>
</protein>
<evidence type="ECO:0000313" key="3">
    <source>
        <dbReference type="Proteomes" id="UP000034739"/>
    </source>
</evidence>
<dbReference type="EMBL" id="LCOY01000054">
    <property type="protein sequence ID" value="KKU86524.1"/>
    <property type="molecule type" value="Genomic_DNA"/>
</dbReference>
<dbReference type="Gene3D" id="3.60.40.10">
    <property type="entry name" value="PPM-type phosphatase domain"/>
    <property type="match status" value="1"/>
</dbReference>
<evidence type="ECO:0000259" key="1">
    <source>
        <dbReference type="PROSITE" id="PS51746"/>
    </source>
</evidence>
<evidence type="ECO:0000313" key="2">
    <source>
        <dbReference type="EMBL" id="KKU86524.1"/>
    </source>
</evidence>
<organism evidence="2 3">
    <name type="scientific">Candidatus Gottesmanbacteria bacterium GW2011_GWA2_47_9</name>
    <dbReference type="NCBI Taxonomy" id="1618445"/>
    <lineage>
        <taxon>Bacteria</taxon>
        <taxon>Candidatus Gottesmaniibacteriota</taxon>
    </lineage>
</organism>
<dbReference type="InterPro" id="IPR001932">
    <property type="entry name" value="PPM-type_phosphatase-like_dom"/>
</dbReference>
<dbReference type="SMART" id="SM00332">
    <property type="entry name" value="PP2Cc"/>
    <property type="match status" value="1"/>
</dbReference>
<reference evidence="2 3" key="1">
    <citation type="journal article" date="2015" name="Nature">
        <title>rRNA introns, odd ribosomes, and small enigmatic genomes across a large radiation of phyla.</title>
        <authorList>
            <person name="Brown C.T."/>
            <person name="Hug L.A."/>
            <person name="Thomas B.C."/>
            <person name="Sharon I."/>
            <person name="Castelle C.J."/>
            <person name="Singh A."/>
            <person name="Wilkins M.J."/>
            <person name="Williams K.H."/>
            <person name="Banfield J.F."/>
        </authorList>
    </citation>
    <scope>NUCLEOTIDE SEQUENCE [LARGE SCALE GENOMIC DNA]</scope>
</reference>
<accession>A0A0G1TXN7</accession>
<sequence length="331" mass="37739">MPEISRRKEPVPPLNIQVDSVAMPKPLDPEQREMQDVLLINPDAMVFGVFDGMGGYTQGREAAMILSESVGAKFRDRRITSYGFFRLFAMSAWTKAQKRLSPLKESADTTGVVLKIISTSRGAQAMTAWTGDSRCIAVEQDEYGRVKIMPLTEDENLAMDVFPRHDAFRHFINDALDNINTEEELWQRNNQFRSMLAAHDNADEIIEAHERLNRNRDALLHNEIMTLSDFWIMRNLTFGISSNTRARRHMPRTQRYLIQPHTVGFIVSSDCLHDNLTTPEIEEVLRSSMDDPQFPDAAAWMLSEAARKRSTQEGHFRAKPDDCAIVVVSIK</sequence>
<feature type="domain" description="PPM-type phosphatase" evidence="1">
    <location>
        <begin position="20"/>
        <end position="330"/>
    </location>
</feature>